<protein>
    <submittedName>
        <fullName evidence="3">Uncharacterized protein</fullName>
    </submittedName>
</protein>
<feature type="coiled-coil region" evidence="1">
    <location>
        <begin position="142"/>
        <end position="335"/>
    </location>
</feature>
<gene>
    <name evidence="3" type="ORF">EYC84_008127</name>
</gene>
<proteinExistence type="predicted"/>
<keyword evidence="4" id="KW-1185">Reference proteome</keyword>
<reference evidence="3 4" key="1">
    <citation type="submission" date="2019-06" db="EMBL/GenBank/DDBJ databases">
        <title>Genome Sequence of the Brown Rot Fungal Pathogen Monilinia fructicola.</title>
        <authorList>
            <person name="De Miccolis Angelini R.M."/>
            <person name="Landi L."/>
            <person name="Abate D."/>
            <person name="Pollastro S."/>
            <person name="Romanazzi G."/>
            <person name="Faretra F."/>
        </authorList>
    </citation>
    <scope>NUCLEOTIDE SEQUENCE [LARGE SCALE GENOMIC DNA]</scope>
    <source>
        <strain evidence="3 4">Mfrc123</strain>
    </source>
</reference>
<sequence>MSMQFGKTAASQVLPDFTFNLNPNPSQKKKDGKPFKPCPRTDCVENQTKHAQITLLLKEAKEKLAQKEGLLQASVAQTESYDQRLQAAHTDLEAYDKIVPQLEAKYIEEKKKNDHYAELKTENLELKQTMADKAQGLTREERRAYNAIIDELKQRVLRLEQLNSTAEEYIEKTEANRQLDQKAIISLEDKIRELQNENGNLATKNRQIVRDVDELLRERSRLQSEVGGLKRELVVGELDTERLKQFHEDEKQKLRDKIGFEQKRLEDFQSDTEAIREQFKEDQGKLAEKEAETLDLTNQLKKITDRIGTEGGARTEEEEEALEKYTKLARDLIEQMQNLHECREPQFRRKPGAYRSKIEKQELPGSSSSSSTTWSSSSEAESTHDEQGETEEDLSPDLQLISRARRGRGGHGAGPAGEPIVKIKEVEVIREVQVPGPIEYVDHEVLVPGPIQYVDREVPVPGPTVYVNAEGDDIPAKVRYTPFRVFAHNPIICWLLVEFNFLVLFIHWAQRLFVLGSWAYAQVSGGEAWTRLVPDYASSSSETDSNVAGAPPQDAPRPRRPRPGVFTVLFNPQPGRIPSAWDTLWGLAFHFLVYGTLWLFFSVWHERGLWLAENEGARRWLHLLIAQRGSDGSLGINQILPQTINRQLDILRFDFLELVGIPVTYQSPG</sequence>
<dbReference type="EMBL" id="VICG01000010">
    <property type="protein sequence ID" value="KAA8567654.1"/>
    <property type="molecule type" value="Genomic_DNA"/>
</dbReference>
<evidence type="ECO:0000313" key="3">
    <source>
        <dbReference type="EMBL" id="KAA8567654.1"/>
    </source>
</evidence>
<keyword evidence="1" id="KW-0175">Coiled coil</keyword>
<dbReference type="AlphaFoldDB" id="A0A5M9JE69"/>
<evidence type="ECO:0000256" key="1">
    <source>
        <dbReference type="SAM" id="Coils"/>
    </source>
</evidence>
<accession>A0A5M9JE69</accession>
<dbReference type="VEuPathDB" id="FungiDB:MFRU_010g02130"/>
<dbReference type="Proteomes" id="UP000322873">
    <property type="component" value="Unassembled WGS sequence"/>
</dbReference>
<feature type="region of interest" description="Disordered" evidence="2">
    <location>
        <begin position="16"/>
        <end position="40"/>
    </location>
</feature>
<feature type="region of interest" description="Disordered" evidence="2">
    <location>
        <begin position="339"/>
        <end position="397"/>
    </location>
</feature>
<name>A0A5M9JE69_MONFR</name>
<organism evidence="3 4">
    <name type="scientific">Monilinia fructicola</name>
    <name type="common">Brown rot fungus</name>
    <name type="synonym">Ciboria fructicola</name>
    <dbReference type="NCBI Taxonomy" id="38448"/>
    <lineage>
        <taxon>Eukaryota</taxon>
        <taxon>Fungi</taxon>
        <taxon>Dikarya</taxon>
        <taxon>Ascomycota</taxon>
        <taxon>Pezizomycotina</taxon>
        <taxon>Leotiomycetes</taxon>
        <taxon>Helotiales</taxon>
        <taxon>Sclerotiniaceae</taxon>
        <taxon>Monilinia</taxon>
    </lineage>
</organism>
<feature type="region of interest" description="Disordered" evidence="2">
    <location>
        <begin position="539"/>
        <end position="562"/>
    </location>
</feature>
<dbReference type="OrthoDB" id="3563208at2759"/>
<feature type="compositionally biased region" description="Low complexity" evidence="2">
    <location>
        <begin position="366"/>
        <end position="380"/>
    </location>
</feature>
<evidence type="ECO:0000313" key="4">
    <source>
        <dbReference type="Proteomes" id="UP000322873"/>
    </source>
</evidence>
<comment type="caution">
    <text evidence="3">The sequence shown here is derived from an EMBL/GenBank/DDBJ whole genome shotgun (WGS) entry which is preliminary data.</text>
</comment>
<evidence type="ECO:0000256" key="2">
    <source>
        <dbReference type="SAM" id="MobiDB-lite"/>
    </source>
</evidence>